<feature type="signal peptide" evidence="2">
    <location>
        <begin position="1"/>
        <end position="19"/>
    </location>
</feature>
<feature type="chain" id="PRO_5011744276" description="DUF3192 domain-containing protein" evidence="2">
    <location>
        <begin position="20"/>
        <end position="119"/>
    </location>
</feature>
<evidence type="ECO:0000313" key="3">
    <source>
        <dbReference type="EMBL" id="SFD52817.1"/>
    </source>
</evidence>
<name>A0A1I1T2C5_9GAMM</name>
<evidence type="ECO:0000256" key="2">
    <source>
        <dbReference type="SAM" id="SignalP"/>
    </source>
</evidence>
<dbReference type="Gene3D" id="3.30.1450.10">
    <property type="match status" value="1"/>
</dbReference>
<dbReference type="EMBL" id="FOLO01000065">
    <property type="protein sequence ID" value="SFD52817.1"/>
    <property type="molecule type" value="Genomic_DNA"/>
</dbReference>
<organism evidence="3 4">
    <name type="scientific">Pseudoalteromonas denitrificans DSM 6059</name>
    <dbReference type="NCBI Taxonomy" id="1123010"/>
    <lineage>
        <taxon>Bacteria</taxon>
        <taxon>Pseudomonadati</taxon>
        <taxon>Pseudomonadota</taxon>
        <taxon>Gammaproteobacteria</taxon>
        <taxon>Alteromonadales</taxon>
        <taxon>Pseudoalteromonadaceae</taxon>
        <taxon>Pseudoalteromonas</taxon>
    </lineage>
</organism>
<evidence type="ECO:0008006" key="5">
    <source>
        <dbReference type="Google" id="ProtNLM"/>
    </source>
</evidence>
<gene>
    <name evidence="3" type="ORF">SAMN02745724_04768</name>
</gene>
<dbReference type="InterPro" id="IPR021534">
    <property type="entry name" value="DUF3192"/>
</dbReference>
<dbReference type="InterPro" id="IPR037873">
    <property type="entry name" value="BamE-like"/>
</dbReference>
<sequence>MKKIAKTSLILLTASALNACVFVGGYHSDNDDWEEKQQLNREVISNLILDTQRTTIEMKLGTPNFTEAFIKAQDEYRVMYYRTSRQHHDSVTSKDETTPLIFKNNKLIAWGHDALSKIY</sequence>
<dbReference type="Proteomes" id="UP000198862">
    <property type="component" value="Unassembled WGS sequence"/>
</dbReference>
<proteinExistence type="predicted"/>
<reference evidence="3 4" key="1">
    <citation type="submission" date="2016-10" db="EMBL/GenBank/DDBJ databases">
        <authorList>
            <person name="de Groot N.N."/>
        </authorList>
    </citation>
    <scope>NUCLEOTIDE SEQUENCE [LARGE SCALE GENOMIC DNA]</scope>
    <source>
        <strain evidence="3 4">DSM 6059</strain>
    </source>
</reference>
<dbReference type="STRING" id="1123010.SAMN02745724_04768"/>
<keyword evidence="4" id="KW-1185">Reference proteome</keyword>
<evidence type="ECO:0000313" key="4">
    <source>
        <dbReference type="Proteomes" id="UP000198862"/>
    </source>
</evidence>
<accession>A0A1I1T2C5</accession>
<evidence type="ECO:0000256" key="1">
    <source>
        <dbReference type="ARBA" id="ARBA00022729"/>
    </source>
</evidence>
<dbReference type="AlphaFoldDB" id="A0A1I1T2C5"/>
<protein>
    <recommendedName>
        <fullName evidence="5">DUF3192 domain-containing protein</fullName>
    </recommendedName>
</protein>
<keyword evidence="1 2" id="KW-0732">Signal</keyword>
<dbReference type="RefSeq" id="WP_177208156.1">
    <property type="nucleotide sequence ID" value="NZ_FOLO01000065.1"/>
</dbReference>
<dbReference type="Pfam" id="PF11399">
    <property type="entry name" value="DUF3192"/>
    <property type="match status" value="1"/>
</dbReference>